<sequence>MRDRVETRAGDLGDEAMAAQFSDQAAGSMRAPLAFGGVVGRDRVAQAQNAQGVAETGEAEADAALVAGFFALPFERPGGDVAQIANFCASPGFVSVSEKRSGFVSVEARPLPVCSDRPPSGGSAHFASPSNQRFQAADSALLAPDLCRLVGADFAPARTIPARRAISHVSAPALLFQ</sequence>
<organism evidence="1 2">
    <name type="scientific">Candidatus Accumulibacter phosphatis</name>
    <dbReference type="NCBI Taxonomy" id="327160"/>
    <lineage>
        <taxon>Bacteria</taxon>
        <taxon>Pseudomonadati</taxon>
        <taxon>Pseudomonadota</taxon>
        <taxon>Betaproteobacteria</taxon>
        <taxon>Candidatus Accumulibacter</taxon>
    </lineage>
</organism>
<name>A0A6A7RS38_9PROT</name>
<evidence type="ECO:0000313" key="2">
    <source>
        <dbReference type="Proteomes" id="UP000342300"/>
    </source>
</evidence>
<gene>
    <name evidence="1" type="ORF">CRU78_05020</name>
</gene>
<dbReference type="EMBL" id="PDHS01000106">
    <property type="protein sequence ID" value="MQM29930.1"/>
    <property type="molecule type" value="Genomic_DNA"/>
</dbReference>
<protein>
    <submittedName>
        <fullName evidence="1">Uncharacterized protein</fullName>
    </submittedName>
</protein>
<proteinExistence type="predicted"/>
<reference evidence="1 2" key="1">
    <citation type="submission" date="2017-09" db="EMBL/GenBank/DDBJ databases">
        <title>Metagenomic Analysis Reveals Denitrifying Candidatus Accumulibacter and Flanking Population as a Source of N2O.</title>
        <authorList>
            <person name="Gao H."/>
            <person name="Mao Y."/>
            <person name="Zhao X."/>
            <person name="Liu W.-T."/>
            <person name="Zhang T."/>
            <person name="Wells G."/>
        </authorList>
    </citation>
    <scope>NUCLEOTIDE SEQUENCE [LARGE SCALE GENOMIC DNA]</scope>
    <source>
        <strain evidence="1">CANDO_2_IC</strain>
    </source>
</reference>
<accession>A0A6A7RS38</accession>
<comment type="caution">
    <text evidence="1">The sequence shown here is derived from an EMBL/GenBank/DDBJ whole genome shotgun (WGS) entry which is preliminary data.</text>
</comment>
<dbReference type="Proteomes" id="UP000342300">
    <property type="component" value="Unassembled WGS sequence"/>
</dbReference>
<evidence type="ECO:0000313" key="1">
    <source>
        <dbReference type="EMBL" id="MQM29930.1"/>
    </source>
</evidence>
<dbReference type="AlphaFoldDB" id="A0A6A7RS38"/>